<reference evidence="2 3" key="1">
    <citation type="submission" date="2016-07" db="EMBL/GenBank/DDBJ databases">
        <title>Complete genome sequences of Bordetella pseudohinzii.</title>
        <authorList>
            <person name="Spilker T."/>
            <person name="Darrah R."/>
            <person name="LiPuma J.J."/>
        </authorList>
    </citation>
    <scope>NUCLEOTIDE SEQUENCE [LARGE SCALE GENOMIC DNA]</scope>
    <source>
        <strain evidence="2 3">HI4681</strain>
    </source>
</reference>
<feature type="compositionally biased region" description="Low complexity" evidence="1">
    <location>
        <begin position="384"/>
        <end position="407"/>
    </location>
</feature>
<dbReference type="EMBL" id="CP016440">
    <property type="protein sequence ID" value="ANY17090.1"/>
    <property type="molecule type" value="Genomic_DNA"/>
</dbReference>
<organism evidence="2 3">
    <name type="scientific">Bordetella pseudohinzii</name>
    <dbReference type="NCBI Taxonomy" id="1331258"/>
    <lineage>
        <taxon>Bacteria</taxon>
        <taxon>Pseudomonadati</taxon>
        <taxon>Pseudomonadota</taxon>
        <taxon>Betaproteobacteria</taxon>
        <taxon>Burkholderiales</taxon>
        <taxon>Alcaligenaceae</taxon>
        <taxon>Bordetella</taxon>
    </lineage>
</organism>
<evidence type="ECO:0000313" key="3">
    <source>
        <dbReference type="Proteomes" id="UP000092950"/>
    </source>
</evidence>
<dbReference type="SUPFAM" id="SSF103088">
    <property type="entry name" value="OmpA-like"/>
    <property type="match status" value="1"/>
</dbReference>
<dbReference type="RefSeq" id="WP_043214509.1">
    <property type="nucleotide sequence ID" value="NZ_CBCSJN010000008.1"/>
</dbReference>
<proteinExistence type="predicted"/>
<feature type="compositionally biased region" description="Low complexity" evidence="1">
    <location>
        <begin position="365"/>
        <end position="376"/>
    </location>
</feature>
<gene>
    <name evidence="2" type="ORF">BBN53_15130</name>
</gene>
<dbReference type="PANTHER" id="PTHR30441:SF8">
    <property type="entry name" value="DUF748 DOMAIN-CONTAINING PROTEIN"/>
    <property type="match status" value="1"/>
</dbReference>
<feature type="region of interest" description="Disordered" evidence="1">
    <location>
        <begin position="359"/>
        <end position="415"/>
    </location>
</feature>
<name>A0ABM6DGU3_9BORD</name>
<evidence type="ECO:0000313" key="2">
    <source>
        <dbReference type="EMBL" id="ANY17090.1"/>
    </source>
</evidence>
<evidence type="ECO:0008006" key="4">
    <source>
        <dbReference type="Google" id="ProtNLM"/>
    </source>
</evidence>
<dbReference type="PANTHER" id="PTHR30441">
    <property type="entry name" value="DUF748 DOMAIN-CONTAINING PROTEIN"/>
    <property type="match status" value="1"/>
</dbReference>
<keyword evidence="3" id="KW-1185">Reference proteome</keyword>
<dbReference type="InterPro" id="IPR052894">
    <property type="entry name" value="AsmA-related"/>
</dbReference>
<protein>
    <recommendedName>
        <fullName evidence="4">DUF748 domain-containing protein</fullName>
    </recommendedName>
</protein>
<dbReference type="Pfam" id="PF05359">
    <property type="entry name" value="DUF748"/>
    <property type="match status" value="2"/>
</dbReference>
<accession>A0ABM6DGU3</accession>
<dbReference type="InterPro" id="IPR008023">
    <property type="entry name" value="DUF748"/>
</dbReference>
<evidence type="ECO:0000256" key="1">
    <source>
        <dbReference type="SAM" id="MobiDB-lite"/>
    </source>
</evidence>
<dbReference type="Proteomes" id="UP000092950">
    <property type="component" value="Chromosome"/>
</dbReference>
<sequence length="1159" mass="124392">MPFRMPALKLSRRGVKILGAVVLVMLLLAGLAAWQVPKVVRGALTGDVAALLGRDVSVGDISFNPFTLTLRAHDLAIAQPQAEAPLLKVGLLEASAAWRSLVLFAPVVDSVRVVEPQVDLVREDVTRFNFSDIQQKLAEEAAKTPPDPQAKEGLPRFSLNNMRLEGGSIRLDDKVTGRKQVIDEITLGVPFISTFGYATDIDVQPKVHLRVNGSPFDLDGVARPFDEVPHSTLNINFSGLELEKWADVWPMKLPIKVQRALLDSDLQLRFEQPKDAPPAIKVVGDVGLRQLDVREASGEDLLRWSSLAVRRIATEPLKQQLYIGEIELWAPQAQTRRYADQRVNWLEVIDKLRQLGAGDKPVSKAAQPAAPAAAATPPAPAAPAAPAGPAAAPDPASPPVAGAAPEAAPAPAPAPQQWQVAVDAINIRDAGLRLRDAGTQLDYLVTGLDVAVENVQLPQPPEQPIQLWANMENSADGGWLRAKGPLRLEPLALDLDLHMGNIALAPFAPAVQAAAPFIIKDGRLALDTRVRLAQANDATQASAHDLKLSLERLLVRDEGIKPAVDISLGQLDFGADQMSLGATPSNFTLKASDIQGKGQLDMKGVLTSAPVTLKSQVDLAGLDLAPFAPYVASSLNATVRAVTVGARGEAEFAMANGSAPMSAAWRGTAEVNDFDLQDRVNKADFLNWSKLALSNMQVAVRGDQFSANLGDIVLDDFYGRVLLNAQGRLNVMDIVAEPGQAGGSITQDTQTRARAAPAKAASAMPDISLNSVTLTRGKMNFTDRFVKPNYTAELSAIEGSVSAVSSRHPKPARVKVGGRVYTTAPFAISGTVQPFAQYLALDIKASAKGVDLPRFTTYSAKYVGYPIKRGKLSLDVEYKIKDRELQASNRVVLNQLTLGDKTDSKDALQLPVLLAVALLKDSKGNIDINLPISGSLDDPQFSVGGIIVRVFVNLIVKAVTSPFSLLASIFGGGEELSYIEFAPGSAELSPDSEQRLQTLAKALNDRPSLKLDIAGRADPKTDEEGLRQAWVDRQIRLAKARDTAGRGKKPNPDGVTVSAAERAKYLEDVYDDTKIEGKPRNFIGIAKSIPADQMEALLRSAATISQDDLRKLADARAQAVFEKLQAEGPADRIFIVAPVLDAEGIKDDGKPSRVDFSLK</sequence>
<dbReference type="InterPro" id="IPR036737">
    <property type="entry name" value="OmpA-like_sf"/>
</dbReference>
<dbReference type="Gene3D" id="3.30.1330.60">
    <property type="entry name" value="OmpA-like domain"/>
    <property type="match status" value="1"/>
</dbReference>